<feature type="coiled-coil region" evidence="10">
    <location>
        <begin position="158"/>
        <end position="362"/>
    </location>
</feature>
<evidence type="ECO:0000256" key="2">
    <source>
        <dbReference type="ARBA" id="ARBA00009441"/>
    </source>
</evidence>
<dbReference type="Gene3D" id="3.40.50.300">
    <property type="entry name" value="P-loop containing nucleotide triphosphate hydrolases"/>
    <property type="match status" value="2"/>
</dbReference>
<dbReference type="GO" id="GO:0006310">
    <property type="term" value="P:DNA recombination"/>
    <property type="evidence" value="ECO:0007669"/>
    <property type="project" value="InterPro"/>
</dbReference>
<dbReference type="GO" id="GO:0005524">
    <property type="term" value="F:ATP binding"/>
    <property type="evidence" value="ECO:0007669"/>
    <property type="project" value="UniProtKB-KW"/>
</dbReference>
<evidence type="ECO:0000256" key="10">
    <source>
        <dbReference type="SAM" id="Coils"/>
    </source>
</evidence>
<sequence>MLTHLSIHNYALINQLTIDFTNGLSIITGETGAGKSILLGALGLVMGNRADLSSLKDTEKKCIIEAQFSVEGYALQELFEELDVDYEKNTIIRREILPSGKSRAFVNDTPVTLSVLNALKTKLIDIHSQHQTLQLSDVSFQFSVIDVLAKNQAKIASYKRGLRTYNNLRKELKILQEETEKSKEQYEYNLHLFNEFEEANLEEGEQEVLEEKLDKLNNIEEIKLNLSEALGVSINEEIGLQNLLNSLESKLQKISSYSKQYEELSNRVTSIKIELDDIVSELESANDEVEFNPNEIEELNDRLQLIYNLQKKHSVSSITELQKIHEELAEKVAQVEDAGGVVAQKEAEIKEVAKKLDDVAKMITTSRNKVIPKLKKELEYLLSELGMPNARFAIELLSSEEYLSNGKDNLQFLFSANKGGNFGELKKVASGGELSRIMLSIKKILSENIQLPTIIFDEIDTGVSGEVSNKIAKIMQDMSAHMQVITITHLPQIASKGVQHYKVFKGEEKGVTTSNLKLLSDDERIREIAEMLSGKDVSESALTHAKELLN</sequence>
<organism evidence="12 13">
    <name type="scientific">Tenacibaculum gallaicum</name>
    <dbReference type="NCBI Taxonomy" id="561505"/>
    <lineage>
        <taxon>Bacteria</taxon>
        <taxon>Pseudomonadati</taxon>
        <taxon>Bacteroidota</taxon>
        <taxon>Flavobacteriia</taxon>
        <taxon>Flavobacteriales</taxon>
        <taxon>Flavobacteriaceae</taxon>
        <taxon>Tenacibaculum</taxon>
    </lineage>
</organism>
<comment type="function">
    <text evidence="1 9">May be involved in recombinational repair of damaged DNA.</text>
</comment>
<dbReference type="OrthoDB" id="9806954at2"/>
<keyword evidence="7 9" id="KW-0234">DNA repair</keyword>
<dbReference type="GO" id="GO:0043590">
    <property type="term" value="C:bacterial nucleoid"/>
    <property type="evidence" value="ECO:0007669"/>
    <property type="project" value="TreeGrafter"/>
</dbReference>
<evidence type="ECO:0000256" key="5">
    <source>
        <dbReference type="ARBA" id="ARBA00022763"/>
    </source>
</evidence>
<evidence type="ECO:0000313" key="12">
    <source>
        <dbReference type="EMBL" id="REH50554.1"/>
    </source>
</evidence>
<dbReference type="PANTHER" id="PTHR11059">
    <property type="entry name" value="DNA REPAIR PROTEIN RECN"/>
    <property type="match status" value="1"/>
</dbReference>
<name>A0A3E0HVR4_9FLAO</name>
<feature type="domain" description="RecF/RecN/SMC N-terminal" evidence="11">
    <location>
        <begin position="2"/>
        <end position="508"/>
    </location>
</feature>
<dbReference type="AlphaFoldDB" id="A0A3E0HVR4"/>
<evidence type="ECO:0000256" key="6">
    <source>
        <dbReference type="ARBA" id="ARBA00022840"/>
    </source>
</evidence>
<keyword evidence="6" id="KW-0067">ATP-binding</keyword>
<dbReference type="InterPro" id="IPR003395">
    <property type="entry name" value="RecF/RecN/SMC_N"/>
</dbReference>
<dbReference type="PIRSF" id="PIRSF003128">
    <property type="entry name" value="RecN"/>
    <property type="match status" value="1"/>
</dbReference>
<accession>A0A3E0HVR4</accession>
<dbReference type="Pfam" id="PF02463">
    <property type="entry name" value="SMC_N"/>
    <property type="match status" value="1"/>
</dbReference>
<dbReference type="GO" id="GO:0006281">
    <property type="term" value="P:DNA repair"/>
    <property type="evidence" value="ECO:0007669"/>
    <property type="project" value="UniProtKB-KW"/>
</dbReference>
<evidence type="ECO:0000256" key="3">
    <source>
        <dbReference type="ARBA" id="ARBA00021315"/>
    </source>
</evidence>
<evidence type="ECO:0000256" key="8">
    <source>
        <dbReference type="ARBA" id="ARBA00033408"/>
    </source>
</evidence>
<dbReference type="CDD" id="cd03241">
    <property type="entry name" value="ABC_RecN"/>
    <property type="match status" value="2"/>
</dbReference>
<keyword evidence="4" id="KW-0547">Nucleotide-binding</keyword>
<dbReference type="GO" id="GO:0009432">
    <property type="term" value="P:SOS response"/>
    <property type="evidence" value="ECO:0007669"/>
    <property type="project" value="TreeGrafter"/>
</dbReference>
<keyword evidence="5 9" id="KW-0227">DNA damage</keyword>
<dbReference type="NCBIfam" id="TIGR00634">
    <property type="entry name" value="recN"/>
    <property type="match status" value="1"/>
</dbReference>
<evidence type="ECO:0000256" key="9">
    <source>
        <dbReference type="PIRNR" id="PIRNR003128"/>
    </source>
</evidence>
<dbReference type="EMBL" id="QUNS01000004">
    <property type="protein sequence ID" value="REH50554.1"/>
    <property type="molecule type" value="Genomic_DNA"/>
</dbReference>
<dbReference type="InterPro" id="IPR004604">
    <property type="entry name" value="DNA_recomb/repair_RecN"/>
</dbReference>
<gene>
    <name evidence="12" type="ORF">C7448_104166</name>
</gene>
<keyword evidence="13" id="KW-1185">Reference proteome</keyword>
<dbReference type="SUPFAM" id="SSF52540">
    <property type="entry name" value="P-loop containing nucleoside triphosphate hydrolases"/>
    <property type="match status" value="2"/>
</dbReference>
<proteinExistence type="inferred from homology"/>
<evidence type="ECO:0000256" key="1">
    <source>
        <dbReference type="ARBA" id="ARBA00003618"/>
    </source>
</evidence>
<comment type="similarity">
    <text evidence="2 9">Belongs to the RecN family.</text>
</comment>
<dbReference type="PANTHER" id="PTHR11059:SF0">
    <property type="entry name" value="DNA REPAIR PROTEIN RECN"/>
    <property type="match status" value="1"/>
</dbReference>
<dbReference type="Proteomes" id="UP000256884">
    <property type="component" value="Unassembled WGS sequence"/>
</dbReference>
<dbReference type="RefSeq" id="WP_115901146.1">
    <property type="nucleotide sequence ID" value="NZ_QUNS01000004.1"/>
</dbReference>
<evidence type="ECO:0000313" key="13">
    <source>
        <dbReference type="Proteomes" id="UP000256884"/>
    </source>
</evidence>
<comment type="caution">
    <text evidence="12">The sequence shown here is derived from an EMBL/GenBank/DDBJ whole genome shotgun (WGS) entry which is preliminary data.</text>
</comment>
<evidence type="ECO:0000259" key="11">
    <source>
        <dbReference type="Pfam" id="PF02463"/>
    </source>
</evidence>
<evidence type="ECO:0000256" key="4">
    <source>
        <dbReference type="ARBA" id="ARBA00022741"/>
    </source>
</evidence>
<evidence type="ECO:0000256" key="7">
    <source>
        <dbReference type="ARBA" id="ARBA00023204"/>
    </source>
</evidence>
<dbReference type="InterPro" id="IPR027417">
    <property type="entry name" value="P-loop_NTPase"/>
</dbReference>
<reference evidence="12 13" key="1">
    <citation type="submission" date="2018-08" db="EMBL/GenBank/DDBJ databases">
        <title>Genomic Encyclopedia of Type Strains, Phase IV (KMG-IV): sequencing the most valuable type-strain genomes for metagenomic binning, comparative biology and taxonomic classification.</title>
        <authorList>
            <person name="Goeker M."/>
        </authorList>
    </citation>
    <scope>NUCLEOTIDE SEQUENCE [LARGE SCALE GENOMIC DNA]</scope>
    <source>
        <strain evidence="12 13">DSM 18841</strain>
    </source>
</reference>
<keyword evidence="10" id="KW-0175">Coiled coil</keyword>
<protein>
    <recommendedName>
        <fullName evidence="3 9">DNA repair protein RecN</fullName>
    </recommendedName>
    <alternativeName>
        <fullName evidence="8 9">Recombination protein N</fullName>
    </alternativeName>
</protein>